<comment type="subcellular location">
    <subcellularLocation>
        <location evidence="3">Cytoplasm</location>
    </subcellularLocation>
</comment>
<keyword evidence="3 6" id="KW-0012">Acyltransferase</keyword>
<dbReference type="PIRSF" id="PIRSF006414">
    <property type="entry name" value="Ftr_formyl_trnsf"/>
    <property type="match status" value="1"/>
</dbReference>
<feature type="domain" description="Formylmethanofuran: tetrahydromethanopterin formyltransferase Ftr C-terminal" evidence="5">
    <location>
        <begin position="131"/>
        <end position="278"/>
    </location>
</feature>
<evidence type="ECO:0000259" key="4">
    <source>
        <dbReference type="Pfam" id="PF01913"/>
    </source>
</evidence>
<dbReference type="Gene3D" id="3.30.70.520">
    <property type="match status" value="2"/>
</dbReference>
<dbReference type="InterPro" id="IPR023447">
    <property type="entry name" value="ForMFR_H4MPT_ForTrfase_fd-like"/>
</dbReference>
<dbReference type="Pfam" id="PF01913">
    <property type="entry name" value="FTR"/>
    <property type="match status" value="1"/>
</dbReference>
<dbReference type="EC" id="2.3.1.101" evidence="3"/>
<dbReference type="NCBIfam" id="TIGR03119">
    <property type="entry name" value="one_C_fhcD"/>
    <property type="match status" value="1"/>
</dbReference>
<evidence type="ECO:0000313" key="7">
    <source>
        <dbReference type="Proteomes" id="UP000503447"/>
    </source>
</evidence>
<dbReference type="InterPro" id="IPR002770">
    <property type="entry name" value="ForMFR_H4MPT_ForTrfase_C"/>
</dbReference>
<feature type="domain" description="Formylmethanofuran: tetrahydromethanopterin formyltransferase Ftr N-terminal" evidence="4">
    <location>
        <begin position="1"/>
        <end position="127"/>
    </location>
</feature>
<evidence type="ECO:0000256" key="2">
    <source>
        <dbReference type="ARBA" id="ARBA00022679"/>
    </source>
</evidence>
<organism evidence="6 7">
    <name type="scientific">Frigoriglobus tundricola</name>
    <dbReference type="NCBI Taxonomy" id="2774151"/>
    <lineage>
        <taxon>Bacteria</taxon>
        <taxon>Pseudomonadati</taxon>
        <taxon>Planctomycetota</taxon>
        <taxon>Planctomycetia</taxon>
        <taxon>Gemmatales</taxon>
        <taxon>Gemmataceae</taxon>
        <taxon>Frigoriglobus</taxon>
    </lineage>
</organism>
<comment type="similarity">
    <text evidence="1 3">Belongs to the FTR family.</text>
</comment>
<dbReference type="GO" id="GO:0006730">
    <property type="term" value="P:one-carbon metabolic process"/>
    <property type="evidence" value="ECO:0007669"/>
    <property type="project" value="UniProtKB-UniRule"/>
</dbReference>
<dbReference type="UniPathway" id="UPA00562">
    <property type="reaction ID" value="UER00704"/>
</dbReference>
<dbReference type="EMBL" id="CP053452">
    <property type="protein sequence ID" value="QJW98123.1"/>
    <property type="molecule type" value="Genomic_DNA"/>
</dbReference>
<gene>
    <name evidence="3" type="primary">ffsA</name>
    <name evidence="6" type="ORF">FTUN_5703</name>
</gene>
<evidence type="ECO:0000313" key="6">
    <source>
        <dbReference type="EMBL" id="QJW98123.1"/>
    </source>
</evidence>
<evidence type="ECO:0000256" key="3">
    <source>
        <dbReference type="HAMAP-Rule" id="MF_00579"/>
    </source>
</evidence>
<comment type="pathway">
    <text evidence="3">One-carbon metabolism; formaldehyde degradation; formate from formaldehyde (H(4)MPT route): step 4/5.</text>
</comment>
<sequence length="282" mass="29212">MTATRVLVTAATIGWARIAGQAATGYAASVIGCDAEAAVERELSATETPDGRPGVSLLFFGFSRDALQKAVVNRVAQCVLTCATTACFNGLTGDEGRSIRVGGMLRYFGDGWQISKLLGGKRYWRMPTMDGEFLCEDVFGTVKGVGGGNFLILGETQSLTLAAAEAAVAAVRAVPGVIAPFPGGVVRSGSKVGSKYKKLKASTNDAYCPTLRGVVASALPEGVNAVYEVVIDGLDLACVEKATWEGMLAASRCPGVKQLTAGNYGGKLGPHHIHLAKLLAGP</sequence>
<dbReference type="InterPro" id="IPR014053">
    <property type="entry name" value="ForMFR_H4MPT_ForTrfase"/>
</dbReference>
<dbReference type="Pfam" id="PF02741">
    <property type="entry name" value="FTR_C"/>
    <property type="match status" value="1"/>
</dbReference>
<comment type="catalytic activity">
    <reaction evidence="3">
        <text>N-formylmethanofuran + 5,6,7,8-tetrahydromethanopterin + H(+) = N(5)-formyl-5,6,7,8-tetrahydromethanopterin + methanofuran</text>
        <dbReference type="Rhea" id="RHEA:18061"/>
        <dbReference type="ChEBI" id="CHEBI:15378"/>
        <dbReference type="ChEBI" id="CHEBI:57727"/>
        <dbReference type="ChEBI" id="CHEBI:58018"/>
        <dbReference type="ChEBI" id="CHEBI:58103"/>
        <dbReference type="ChEBI" id="CHEBI:58151"/>
        <dbReference type="EC" id="2.3.1.101"/>
    </reaction>
</comment>
<proteinExistence type="inferred from homology"/>
<dbReference type="InterPro" id="IPR022667">
    <property type="entry name" value="ForMFR_H4MPT_ForTrfase_N"/>
</dbReference>
<comment type="subunit">
    <text evidence="3">Homotetramer.</text>
</comment>
<reference evidence="7" key="1">
    <citation type="submission" date="2020-05" db="EMBL/GenBank/DDBJ databases">
        <title>Frigoriglobus tundricola gen. nov., sp. nov., a psychrotolerant cellulolytic planctomycete of the family Gemmataceae with two divergent copies of 16S rRNA gene.</title>
        <authorList>
            <person name="Kulichevskaya I.S."/>
            <person name="Ivanova A.A."/>
            <person name="Naumoff D.G."/>
            <person name="Beletsky A.V."/>
            <person name="Rijpstra W.I.C."/>
            <person name="Sinninghe Damste J.S."/>
            <person name="Mardanov A.V."/>
            <person name="Ravin N.V."/>
            <person name="Dedysh S.N."/>
        </authorList>
    </citation>
    <scope>NUCLEOTIDE SEQUENCE [LARGE SCALE GENOMIC DNA]</scope>
    <source>
        <strain evidence="7">PL17</strain>
    </source>
</reference>
<dbReference type="GO" id="GO:0030270">
    <property type="term" value="F:formylmethanofuran-tetrahydromethanopterin N-formyltransferase activity"/>
    <property type="evidence" value="ECO:0007669"/>
    <property type="project" value="UniProtKB-UniRule"/>
</dbReference>
<dbReference type="PROSITE" id="PS51257">
    <property type="entry name" value="PROKAR_LIPOPROTEIN"/>
    <property type="match status" value="1"/>
</dbReference>
<protein>
    <recommendedName>
        <fullName evidence="3">Formylmethanofuran--tetrahydromethanopterin formyltransferase</fullName>
        <shortName evidence="3">Ftr</shortName>
        <ecNumber evidence="3">2.3.1.101</ecNumber>
    </recommendedName>
    <alternativeName>
        <fullName evidence="3">H4MPT formyltransferase</fullName>
    </alternativeName>
</protein>
<dbReference type="RefSeq" id="WP_390888666.1">
    <property type="nucleotide sequence ID" value="NZ_CP053452.2"/>
</dbReference>
<dbReference type="NCBIfam" id="NF002554">
    <property type="entry name" value="PRK02114.1"/>
    <property type="match status" value="1"/>
</dbReference>
<dbReference type="Proteomes" id="UP000503447">
    <property type="component" value="Chromosome"/>
</dbReference>
<keyword evidence="3" id="KW-0963">Cytoplasm</keyword>
<accession>A0A6M5YY38</accession>
<dbReference type="AlphaFoldDB" id="A0A6M5YY38"/>
<evidence type="ECO:0000256" key="1">
    <source>
        <dbReference type="ARBA" id="ARBA00006770"/>
    </source>
</evidence>
<dbReference type="GO" id="GO:0046294">
    <property type="term" value="P:formaldehyde catabolic process"/>
    <property type="evidence" value="ECO:0007669"/>
    <property type="project" value="UniProtKB-UniRule"/>
</dbReference>
<evidence type="ECO:0000259" key="5">
    <source>
        <dbReference type="Pfam" id="PF02741"/>
    </source>
</evidence>
<keyword evidence="3" id="KW-0554">One-carbon metabolism</keyword>
<name>A0A6M5YY38_9BACT</name>
<keyword evidence="7" id="KW-1185">Reference proteome</keyword>
<comment type="function">
    <text evidence="3">Catalyzes the transfer of a formyl group from 5-formyl tetrahydromethanopterin (5-formyl-H(4)MPT) to methanofuran (MFR) to produce formylmethanofuran (formyl-MFR) and tetrahydromethanopterin (H(4)MPT).</text>
</comment>
<dbReference type="SUPFAM" id="SSF55112">
    <property type="entry name" value="Formylmethanofuran:tetrahydromethanopterin formyltransferase"/>
    <property type="match status" value="2"/>
</dbReference>
<dbReference type="KEGG" id="ftj:FTUN_5703"/>
<dbReference type="GO" id="GO:0005737">
    <property type="term" value="C:cytoplasm"/>
    <property type="evidence" value="ECO:0007669"/>
    <property type="project" value="UniProtKB-SubCell"/>
</dbReference>
<dbReference type="HAMAP" id="MF_00579">
    <property type="entry name" value="FTR"/>
    <property type="match status" value="1"/>
</dbReference>
<keyword evidence="2 3" id="KW-0808">Transferase</keyword>